<dbReference type="PANTHER" id="PTHR10000">
    <property type="entry name" value="PHOSPHOSERINE PHOSPHATASE"/>
    <property type="match status" value="1"/>
</dbReference>
<comment type="caution">
    <text evidence="1">The sequence shown here is derived from an EMBL/GenBank/DDBJ whole genome shotgun (WGS) entry which is preliminary data.</text>
</comment>
<evidence type="ECO:0000313" key="1">
    <source>
        <dbReference type="EMBL" id="GLO67263.1"/>
    </source>
</evidence>
<organism evidence="1 2">
    <name type="scientific">Oceanobacillus kimchii</name>
    <dbReference type="NCBI Taxonomy" id="746691"/>
    <lineage>
        <taxon>Bacteria</taxon>
        <taxon>Bacillati</taxon>
        <taxon>Bacillota</taxon>
        <taxon>Bacilli</taxon>
        <taxon>Bacillales</taxon>
        <taxon>Bacillaceae</taxon>
        <taxon>Oceanobacillus</taxon>
    </lineage>
</organism>
<dbReference type="CDD" id="cd07516">
    <property type="entry name" value="HAD_Pase"/>
    <property type="match status" value="1"/>
</dbReference>
<dbReference type="Pfam" id="PF08282">
    <property type="entry name" value="Hydrolase_3"/>
    <property type="match status" value="1"/>
</dbReference>
<dbReference type="EMBL" id="BSKO01000001">
    <property type="protein sequence ID" value="GLO67263.1"/>
    <property type="molecule type" value="Genomic_DNA"/>
</dbReference>
<sequence length="262" mass="29556">MNYQALFLDIDGTILRPDHTYSEHTKIAIEQVKKQGIEVFLCTGRPIIEIDDLADELGVESLIGYNGAYAKYKGKTILNEPMPENDVDTFLSVAKSENHELILYTKDKNHFTTFEDDFVQTFKEIFQLRKNELFDKSLNDQILGITALNVHPNEASHYIINDNIRPSQVNVNGVVSAFDIIRINMNKGEAIKRVLHELNIPIENSIAFGDGMNDKEMLQTVGVGFAMGNADSELVQYADYQTKSSEEDGIFYGLKQLGVVKE</sequence>
<dbReference type="InterPro" id="IPR036412">
    <property type="entry name" value="HAD-like_sf"/>
</dbReference>
<dbReference type="RefSeq" id="WP_017797785.1">
    <property type="nucleotide sequence ID" value="NZ_BSKO01000001.1"/>
</dbReference>
<dbReference type="SFLD" id="SFLDG01140">
    <property type="entry name" value="C2.B:_Phosphomannomutase_and_P"/>
    <property type="match status" value="1"/>
</dbReference>
<protein>
    <submittedName>
        <fullName evidence="1">Phosphatase</fullName>
    </submittedName>
</protein>
<dbReference type="InterPro" id="IPR000150">
    <property type="entry name" value="Cof"/>
</dbReference>
<dbReference type="NCBIfam" id="TIGR00099">
    <property type="entry name" value="Cof-subfamily"/>
    <property type="match status" value="1"/>
</dbReference>
<proteinExistence type="predicted"/>
<dbReference type="Gene3D" id="3.30.1240.10">
    <property type="match status" value="1"/>
</dbReference>
<dbReference type="PROSITE" id="PS01229">
    <property type="entry name" value="COF_2"/>
    <property type="match status" value="1"/>
</dbReference>
<name>A0ABQ5TK76_9BACI</name>
<dbReference type="SUPFAM" id="SSF56784">
    <property type="entry name" value="HAD-like"/>
    <property type="match status" value="1"/>
</dbReference>
<evidence type="ECO:0000313" key="2">
    <source>
        <dbReference type="Proteomes" id="UP001275436"/>
    </source>
</evidence>
<reference evidence="1 2" key="1">
    <citation type="submission" date="2023-02" db="EMBL/GenBank/DDBJ databases">
        <title>Oceanobacillus kimchii IFOP_LL358 isolated form Alexandrium catenella lab strain.</title>
        <authorList>
            <person name="Gajardo G."/>
            <person name="Ueki S."/>
            <person name="Maruyama F."/>
        </authorList>
    </citation>
    <scope>NUCLEOTIDE SEQUENCE [LARGE SCALE GENOMIC DNA]</scope>
    <source>
        <strain evidence="1 2">IFOP_LL358</strain>
    </source>
</reference>
<accession>A0ABQ5TK76</accession>
<dbReference type="Proteomes" id="UP001275436">
    <property type="component" value="Unassembled WGS sequence"/>
</dbReference>
<dbReference type="InterPro" id="IPR006379">
    <property type="entry name" value="HAD-SF_hydro_IIB"/>
</dbReference>
<dbReference type="SFLD" id="SFLDS00003">
    <property type="entry name" value="Haloacid_Dehalogenase"/>
    <property type="match status" value="1"/>
</dbReference>
<gene>
    <name evidence="1" type="ORF">MACH08_30470</name>
</gene>
<dbReference type="NCBIfam" id="TIGR01484">
    <property type="entry name" value="HAD-SF-IIB"/>
    <property type="match status" value="1"/>
</dbReference>
<dbReference type="InterPro" id="IPR023214">
    <property type="entry name" value="HAD_sf"/>
</dbReference>
<dbReference type="PANTHER" id="PTHR10000:SF25">
    <property type="entry name" value="PHOSPHATASE YKRA-RELATED"/>
    <property type="match status" value="1"/>
</dbReference>
<dbReference type="Gene3D" id="3.40.50.1000">
    <property type="entry name" value="HAD superfamily/HAD-like"/>
    <property type="match status" value="1"/>
</dbReference>
<keyword evidence="2" id="KW-1185">Reference proteome</keyword>